<name>A0AAV0Z718_VICFA</name>
<evidence type="ECO:0000313" key="2">
    <source>
        <dbReference type="EMBL" id="CAI8593587.1"/>
    </source>
</evidence>
<accession>A0AAV0Z718</accession>
<sequence length="88" mass="10034">MAAKFVAFDRIERLASVLNMLIHLSPFPNIDVAIDQDDILGSIESSKEQDKLMERYEIIERKSSNAEKELAELCENSYALSSLWEKAD</sequence>
<reference evidence="2 3" key="1">
    <citation type="submission" date="2023-01" db="EMBL/GenBank/DDBJ databases">
        <authorList>
            <person name="Kreplak J."/>
        </authorList>
    </citation>
    <scope>NUCLEOTIDE SEQUENCE [LARGE SCALE GENOMIC DNA]</scope>
</reference>
<dbReference type="Proteomes" id="UP001157006">
    <property type="component" value="Chromosome 1S"/>
</dbReference>
<gene>
    <name evidence="2" type="ORF">VFH_I098600</name>
</gene>
<keyword evidence="3" id="KW-1185">Reference proteome</keyword>
<proteinExistence type="predicted"/>
<dbReference type="EMBL" id="OX451735">
    <property type="protein sequence ID" value="CAI8593587.1"/>
    <property type="molecule type" value="Genomic_DNA"/>
</dbReference>
<organism evidence="2 3">
    <name type="scientific">Vicia faba</name>
    <name type="common">Broad bean</name>
    <name type="synonym">Faba vulgaris</name>
    <dbReference type="NCBI Taxonomy" id="3906"/>
    <lineage>
        <taxon>Eukaryota</taxon>
        <taxon>Viridiplantae</taxon>
        <taxon>Streptophyta</taxon>
        <taxon>Embryophyta</taxon>
        <taxon>Tracheophyta</taxon>
        <taxon>Spermatophyta</taxon>
        <taxon>Magnoliopsida</taxon>
        <taxon>eudicotyledons</taxon>
        <taxon>Gunneridae</taxon>
        <taxon>Pentapetalae</taxon>
        <taxon>rosids</taxon>
        <taxon>fabids</taxon>
        <taxon>Fabales</taxon>
        <taxon>Fabaceae</taxon>
        <taxon>Papilionoideae</taxon>
        <taxon>50 kb inversion clade</taxon>
        <taxon>NPAAA clade</taxon>
        <taxon>Hologalegina</taxon>
        <taxon>IRL clade</taxon>
        <taxon>Fabeae</taxon>
        <taxon>Vicia</taxon>
    </lineage>
</organism>
<evidence type="ECO:0000256" key="1">
    <source>
        <dbReference type="SAM" id="Coils"/>
    </source>
</evidence>
<keyword evidence="1" id="KW-0175">Coiled coil</keyword>
<protein>
    <submittedName>
        <fullName evidence="2">Uncharacterized protein</fullName>
    </submittedName>
</protein>
<dbReference type="AlphaFoldDB" id="A0AAV0Z718"/>
<evidence type="ECO:0000313" key="3">
    <source>
        <dbReference type="Proteomes" id="UP001157006"/>
    </source>
</evidence>
<feature type="coiled-coil region" evidence="1">
    <location>
        <begin position="49"/>
        <end position="76"/>
    </location>
</feature>